<dbReference type="EMBL" id="BT145876">
    <property type="protein sequence ID" value="AFK45670.1"/>
    <property type="molecule type" value="mRNA"/>
</dbReference>
<reference evidence="1" key="1">
    <citation type="submission" date="2012-05" db="EMBL/GenBank/DDBJ databases">
        <authorList>
            <person name="Krishnakumar V."/>
            <person name="Cheung F."/>
            <person name="Xiao Y."/>
            <person name="Chan A."/>
            <person name="Moskal W.A."/>
            <person name="Town C.D."/>
        </authorList>
    </citation>
    <scope>NUCLEOTIDE SEQUENCE</scope>
</reference>
<dbReference type="AlphaFoldDB" id="I3SZH8"/>
<name>I3SZH8_MEDTR</name>
<sequence length="24" mass="2868">MFLHQETYNASLNYHQMLLLSSNL</sequence>
<accession>I3SZH8</accession>
<evidence type="ECO:0000313" key="1">
    <source>
        <dbReference type="EMBL" id="AFK45670.1"/>
    </source>
</evidence>
<protein>
    <submittedName>
        <fullName evidence="1">Uncharacterized protein</fullName>
    </submittedName>
</protein>
<organism evidence="1">
    <name type="scientific">Medicago truncatula</name>
    <name type="common">Barrel medic</name>
    <name type="synonym">Medicago tribuloides</name>
    <dbReference type="NCBI Taxonomy" id="3880"/>
    <lineage>
        <taxon>Eukaryota</taxon>
        <taxon>Viridiplantae</taxon>
        <taxon>Streptophyta</taxon>
        <taxon>Embryophyta</taxon>
        <taxon>Tracheophyta</taxon>
        <taxon>Spermatophyta</taxon>
        <taxon>Magnoliopsida</taxon>
        <taxon>eudicotyledons</taxon>
        <taxon>Gunneridae</taxon>
        <taxon>Pentapetalae</taxon>
        <taxon>rosids</taxon>
        <taxon>fabids</taxon>
        <taxon>Fabales</taxon>
        <taxon>Fabaceae</taxon>
        <taxon>Papilionoideae</taxon>
        <taxon>50 kb inversion clade</taxon>
        <taxon>NPAAA clade</taxon>
        <taxon>Hologalegina</taxon>
        <taxon>IRL clade</taxon>
        <taxon>Trifolieae</taxon>
        <taxon>Medicago</taxon>
    </lineage>
</organism>
<proteinExistence type="evidence at transcript level"/>